<dbReference type="PANTHER" id="PTHR43030">
    <property type="entry name" value="PHOSPHOENOLPYRUVATE SYNTHASE"/>
    <property type="match status" value="1"/>
</dbReference>
<dbReference type="PROSITE" id="PS00742">
    <property type="entry name" value="PEP_ENZYMES_2"/>
    <property type="match status" value="1"/>
</dbReference>
<evidence type="ECO:0000256" key="13">
    <source>
        <dbReference type="ARBA" id="ARBA00033470"/>
    </source>
</evidence>
<dbReference type="Gene3D" id="3.50.30.10">
    <property type="entry name" value="Phosphohistidine domain"/>
    <property type="match status" value="1"/>
</dbReference>
<dbReference type="Gene3D" id="3.20.20.60">
    <property type="entry name" value="Phosphoenolpyruvate-binding domains"/>
    <property type="match status" value="1"/>
</dbReference>
<reference evidence="18 19" key="1">
    <citation type="submission" date="2019-08" db="EMBL/GenBank/DDBJ databases">
        <title>Carotenoids and Carotenoid Binding Proteins in the Halophilic Cyanobacterium Euhalothece sp. ZM00.</title>
        <authorList>
            <person name="Cho S.M."/>
            <person name="Song J.Y."/>
            <person name="Park Y.-I."/>
        </authorList>
    </citation>
    <scope>NUCLEOTIDE SEQUENCE [LARGE SCALE GENOMIC DNA]</scope>
    <source>
        <strain evidence="18 19">Z-M001</strain>
    </source>
</reference>
<dbReference type="InterPro" id="IPR036637">
    <property type="entry name" value="Phosphohistidine_dom_sf"/>
</dbReference>
<evidence type="ECO:0000313" key="19">
    <source>
        <dbReference type="Proteomes" id="UP000318453"/>
    </source>
</evidence>
<evidence type="ECO:0000256" key="12">
    <source>
        <dbReference type="ARBA" id="ARBA00022842"/>
    </source>
</evidence>
<keyword evidence="8" id="KW-0479">Metal-binding</keyword>
<dbReference type="OrthoDB" id="9765468at2"/>
<dbReference type="SUPFAM" id="SSF51621">
    <property type="entry name" value="Phosphoenolpyruvate/pyruvate domain"/>
    <property type="match status" value="1"/>
</dbReference>
<dbReference type="Pfam" id="PF00391">
    <property type="entry name" value="PEP-utilizers"/>
    <property type="match status" value="1"/>
</dbReference>
<dbReference type="InterPro" id="IPR000121">
    <property type="entry name" value="PEP_util_C"/>
</dbReference>
<dbReference type="Gene3D" id="3.30.1490.20">
    <property type="entry name" value="ATP-grasp fold, A domain"/>
    <property type="match status" value="1"/>
</dbReference>
<evidence type="ECO:0000256" key="14">
    <source>
        <dbReference type="ARBA" id="ARBA00047700"/>
    </source>
</evidence>
<keyword evidence="9" id="KW-0547">Nucleotide-binding</keyword>
<dbReference type="InterPro" id="IPR023151">
    <property type="entry name" value="PEP_util_CS"/>
</dbReference>
<comment type="pathway">
    <text evidence="3">Carbohydrate biosynthesis; gluconeogenesis.</text>
</comment>
<feature type="domain" description="PEP-utilising enzyme C-terminal" evidence="17">
    <location>
        <begin position="452"/>
        <end position="724"/>
    </location>
</feature>
<dbReference type="RefSeq" id="WP_146294788.1">
    <property type="nucleotide sequence ID" value="NZ_CP042326.1"/>
</dbReference>
<evidence type="ECO:0000256" key="9">
    <source>
        <dbReference type="ARBA" id="ARBA00022741"/>
    </source>
</evidence>
<gene>
    <name evidence="18" type="ORF">FRE64_04085</name>
</gene>
<sequence length="745" mass="83356">MVVKINGIYDLATIDISQQPEVGGKAIALSQILQKGFPVLPGIIVSRQILISLLGGKDQFSALSPFHLDFSNYEILQNTAEDLIQKVASATLEEEWLNQLWEEISTWKTSHLILRPSPIFLQDQGMISGLWESQFCACQKEDLITGLKQVWQSLFRAQSLFYCQQQEISWEELGLAIIIQPAYSAIASGTFQTKSKTLEIQAVEGLGHSLVRGEVLPERYIINPKTRSVKSHQPGNQTRIYHLESQLQVSSLKETKNAILAPEQLLQLISLGVTLKNTTQQNFFGEWILIKDPSHQRQDDNFKLYLTQLKLQTSLAKTMTASQSSPSPVILKGIGAAKGQATGKIYLLRKNAQATFPKGSILVAHKITTESVSLIKYASGLITEVGGMTSHGAILARELNIPAVVGAKGAIQTLQEKEKVMIDGDKGEVLHPSQKETQTTEPSLFVGKKNSVLATPLMINISQNHRATEIANLPVDGVGLLRSELMLLPLLQKRSLSSWLSPSHRNNFIQKLAQLIGNFADPFFPRPIFYRSTDWLTVQQEDDSVFGERGTYSYVKNPDFFSAQMFALRHLQRQGYSNIKLILPFVRNVEEVEFCKTLLKEMNFECELWMMAEVPSVVYLLEDYIKAGIQGIAIGTNDLTQLLFGVDREQGEFRQQFNECHPAMLKLLKSLIQTARKEGIPCSICGQGVSLYPELIDYLVSWGISSISVEESAVERVYDLIARSEKRILLDAARKQMHNDDPHSL</sequence>
<dbReference type="UniPathway" id="UPA00138"/>
<keyword evidence="12" id="KW-0460">Magnesium</keyword>
<evidence type="ECO:0000313" key="18">
    <source>
        <dbReference type="EMBL" id="QDZ39182.1"/>
    </source>
</evidence>
<evidence type="ECO:0000256" key="5">
    <source>
        <dbReference type="ARBA" id="ARBA00011996"/>
    </source>
</evidence>
<dbReference type="Pfam" id="PF01326">
    <property type="entry name" value="PPDK_N"/>
    <property type="match status" value="1"/>
</dbReference>
<dbReference type="InterPro" id="IPR006319">
    <property type="entry name" value="PEP_synth"/>
</dbReference>
<dbReference type="GO" id="GO:0008986">
    <property type="term" value="F:pyruvate, water dikinase activity"/>
    <property type="evidence" value="ECO:0007669"/>
    <property type="project" value="UniProtKB-EC"/>
</dbReference>
<comment type="similarity">
    <text evidence="4">Belongs to the PEP-utilizing enzyme family.</text>
</comment>
<proteinExistence type="inferred from homology"/>
<organism evidence="18 19">
    <name type="scientific">Euhalothece natronophila Z-M001</name>
    <dbReference type="NCBI Taxonomy" id="522448"/>
    <lineage>
        <taxon>Bacteria</taxon>
        <taxon>Bacillati</taxon>
        <taxon>Cyanobacteriota</taxon>
        <taxon>Cyanophyceae</taxon>
        <taxon>Oscillatoriophycideae</taxon>
        <taxon>Chroococcales</taxon>
        <taxon>Halothecacae</taxon>
        <taxon>Halothece cluster</taxon>
        <taxon>Euhalothece</taxon>
    </lineage>
</organism>
<dbReference type="InterPro" id="IPR015813">
    <property type="entry name" value="Pyrv/PenolPyrv_kinase-like_dom"/>
</dbReference>
<evidence type="ECO:0000256" key="6">
    <source>
        <dbReference type="ARBA" id="ARBA00021623"/>
    </source>
</evidence>
<dbReference type="InterPro" id="IPR008279">
    <property type="entry name" value="PEP-util_enz_mobile_dom"/>
</dbReference>
<comment type="catalytic activity">
    <reaction evidence="14">
        <text>pyruvate + ATP + H2O = phosphoenolpyruvate + AMP + phosphate + 2 H(+)</text>
        <dbReference type="Rhea" id="RHEA:11364"/>
        <dbReference type="ChEBI" id="CHEBI:15361"/>
        <dbReference type="ChEBI" id="CHEBI:15377"/>
        <dbReference type="ChEBI" id="CHEBI:15378"/>
        <dbReference type="ChEBI" id="CHEBI:30616"/>
        <dbReference type="ChEBI" id="CHEBI:43474"/>
        <dbReference type="ChEBI" id="CHEBI:58702"/>
        <dbReference type="ChEBI" id="CHEBI:456215"/>
        <dbReference type="EC" id="2.7.9.2"/>
    </reaction>
</comment>
<evidence type="ECO:0000256" key="10">
    <source>
        <dbReference type="ARBA" id="ARBA00022777"/>
    </source>
</evidence>
<evidence type="ECO:0000256" key="8">
    <source>
        <dbReference type="ARBA" id="ARBA00022723"/>
    </source>
</evidence>
<dbReference type="PANTHER" id="PTHR43030:SF1">
    <property type="entry name" value="PHOSPHOENOLPYRUVATE SYNTHASE"/>
    <property type="match status" value="1"/>
</dbReference>
<feature type="domain" description="Pyruvate phosphate dikinase AMP/ATP-binding" evidence="16">
    <location>
        <begin position="20"/>
        <end position="321"/>
    </location>
</feature>
<dbReference type="SUPFAM" id="SSF56059">
    <property type="entry name" value="Glutathione synthetase ATP-binding domain-like"/>
    <property type="match status" value="1"/>
</dbReference>
<dbReference type="GO" id="GO:0006094">
    <property type="term" value="P:gluconeogenesis"/>
    <property type="evidence" value="ECO:0007669"/>
    <property type="project" value="UniProtKB-UniPathway"/>
</dbReference>
<evidence type="ECO:0000259" key="15">
    <source>
        <dbReference type="Pfam" id="PF00391"/>
    </source>
</evidence>
<keyword evidence="19" id="KW-1185">Reference proteome</keyword>
<dbReference type="EC" id="2.7.9.2" evidence="5"/>
<dbReference type="GO" id="GO:0046872">
    <property type="term" value="F:metal ion binding"/>
    <property type="evidence" value="ECO:0007669"/>
    <property type="project" value="UniProtKB-KW"/>
</dbReference>
<feature type="domain" description="PEP-utilising enzyme mobile" evidence="15">
    <location>
        <begin position="356"/>
        <end position="427"/>
    </location>
</feature>
<keyword evidence="11" id="KW-0067">ATP-binding</keyword>
<dbReference type="EMBL" id="CP042326">
    <property type="protein sequence ID" value="QDZ39182.1"/>
    <property type="molecule type" value="Genomic_DNA"/>
</dbReference>
<keyword evidence="7" id="KW-0808">Transferase</keyword>
<dbReference type="Gene3D" id="3.30.470.20">
    <property type="entry name" value="ATP-grasp fold, B domain"/>
    <property type="match status" value="1"/>
</dbReference>
<dbReference type="KEGG" id="enn:FRE64_04085"/>
<dbReference type="InterPro" id="IPR013815">
    <property type="entry name" value="ATP_grasp_subdomain_1"/>
</dbReference>
<evidence type="ECO:0000256" key="4">
    <source>
        <dbReference type="ARBA" id="ARBA00007837"/>
    </source>
</evidence>
<dbReference type="Pfam" id="PF02896">
    <property type="entry name" value="PEP-utilizers_C"/>
    <property type="match status" value="1"/>
</dbReference>
<evidence type="ECO:0000256" key="3">
    <source>
        <dbReference type="ARBA" id="ARBA00004742"/>
    </source>
</evidence>
<evidence type="ECO:0000259" key="17">
    <source>
        <dbReference type="Pfam" id="PF02896"/>
    </source>
</evidence>
<keyword evidence="10 18" id="KW-0418">Kinase</keyword>
<dbReference type="Proteomes" id="UP000318453">
    <property type="component" value="Chromosome"/>
</dbReference>
<evidence type="ECO:0000256" key="11">
    <source>
        <dbReference type="ARBA" id="ARBA00022840"/>
    </source>
</evidence>
<comment type="function">
    <text evidence="2">Catalyzes the phosphorylation of pyruvate to phosphoenolpyruvate.</text>
</comment>
<protein>
    <recommendedName>
        <fullName evidence="6">Phosphoenolpyruvate synthase</fullName>
        <ecNumber evidence="5">2.7.9.2</ecNumber>
    </recommendedName>
    <alternativeName>
        <fullName evidence="13">Pyruvate, water dikinase</fullName>
    </alternativeName>
</protein>
<dbReference type="SUPFAM" id="SSF52009">
    <property type="entry name" value="Phosphohistidine domain"/>
    <property type="match status" value="1"/>
</dbReference>
<dbReference type="AlphaFoldDB" id="A0A5B8NIW9"/>
<evidence type="ECO:0000256" key="2">
    <source>
        <dbReference type="ARBA" id="ARBA00002988"/>
    </source>
</evidence>
<accession>A0A5B8NIW9</accession>
<name>A0A5B8NIW9_9CHRO</name>
<evidence type="ECO:0000256" key="1">
    <source>
        <dbReference type="ARBA" id="ARBA00001946"/>
    </source>
</evidence>
<evidence type="ECO:0000259" key="16">
    <source>
        <dbReference type="Pfam" id="PF01326"/>
    </source>
</evidence>
<dbReference type="GO" id="GO:0005524">
    <property type="term" value="F:ATP binding"/>
    <property type="evidence" value="ECO:0007669"/>
    <property type="project" value="UniProtKB-KW"/>
</dbReference>
<evidence type="ECO:0000256" key="7">
    <source>
        <dbReference type="ARBA" id="ARBA00022679"/>
    </source>
</evidence>
<keyword evidence="18" id="KW-0670">Pyruvate</keyword>
<dbReference type="InterPro" id="IPR002192">
    <property type="entry name" value="PPDK_AMP/ATP-bd"/>
</dbReference>
<dbReference type="InterPro" id="IPR040442">
    <property type="entry name" value="Pyrv_kinase-like_dom_sf"/>
</dbReference>
<comment type="cofactor">
    <cofactor evidence="1">
        <name>Mg(2+)</name>
        <dbReference type="ChEBI" id="CHEBI:18420"/>
    </cofactor>
</comment>